<protein>
    <submittedName>
        <fullName evidence="1">Uncharacterized protein</fullName>
    </submittedName>
</protein>
<dbReference type="AlphaFoldDB" id="F4X5V4"/>
<proteinExistence type="predicted"/>
<gene>
    <name evidence="1" type="ORF">G5I_13745</name>
</gene>
<keyword evidence="2" id="KW-1185">Reference proteome</keyword>
<reference evidence="1" key="1">
    <citation type="submission" date="2011-02" db="EMBL/GenBank/DDBJ databases">
        <title>The genome of the leaf-cutting ant Acromyrmex echinatior suggests key adaptations to social evolution and fungus farming.</title>
        <authorList>
            <person name="Nygaard S."/>
            <person name="Zhang G."/>
        </authorList>
    </citation>
    <scope>NUCLEOTIDE SEQUENCE</scope>
</reference>
<dbReference type="STRING" id="103372.F4X5V4"/>
<evidence type="ECO:0000313" key="1">
    <source>
        <dbReference type="EMBL" id="EGI58194.1"/>
    </source>
</evidence>
<dbReference type="Proteomes" id="UP000007755">
    <property type="component" value="Unassembled WGS sequence"/>
</dbReference>
<name>F4X5V4_ACREC</name>
<evidence type="ECO:0000313" key="2">
    <source>
        <dbReference type="Proteomes" id="UP000007755"/>
    </source>
</evidence>
<dbReference type="InParanoid" id="F4X5V4"/>
<accession>F4X5V4</accession>
<sequence>MGESAFPPSTPPSSYVPNGLRIPERQGGWCEALDISAYVYTAYSAMFDIRRFNNMLATWGAAAASRVYVDALSRLARQAQLGTWGGSKDVDICFANYYAQFKDFVQAFVEAEINCLLCDSYLQKMFGLKHNKLTLFMNRYEEWDGEEFKYAMKRAIAVRLIVAFFGAAAQNRGLKFYGSGVDAADRVNAL</sequence>
<organism evidence="2">
    <name type="scientific">Acromyrmex echinatior</name>
    <name type="common">Panamanian leafcutter ant</name>
    <name type="synonym">Acromyrmex octospinosus echinatior</name>
    <dbReference type="NCBI Taxonomy" id="103372"/>
    <lineage>
        <taxon>Eukaryota</taxon>
        <taxon>Metazoa</taxon>
        <taxon>Ecdysozoa</taxon>
        <taxon>Arthropoda</taxon>
        <taxon>Hexapoda</taxon>
        <taxon>Insecta</taxon>
        <taxon>Pterygota</taxon>
        <taxon>Neoptera</taxon>
        <taxon>Endopterygota</taxon>
        <taxon>Hymenoptera</taxon>
        <taxon>Apocrita</taxon>
        <taxon>Aculeata</taxon>
        <taxon>Formicoidea</taxon>
        <taxon>Formicidae</taxon>
        <taxon>Myrmicinae</taxon>
        <taxon>Acromyrmex</taxon>
    </lineage>
</organism>
<dbReference type="EMBL" id="GL888742">
    <property type="protein sequence ID" value="EGI58194.1"/>
    <property type="molecule type" value="Genomic_DNA"/>
</dbReference>